<organism evidence="2 3">
    <name type="scientific">Grylomicrobium aquisgranensis</name>
    <dbReference type="NCBI Taxonomy" id="2926318"/>
    <lineage>
        <taxon>Bacteria</taxon>
        <taxon>Bacillati</taxon>
        <taxon>Bacillota</taxon>
        <taxon>Erysipelotrichia</taxon>
        <taxon>Erysipelotrichales</taxon>
        <taxon>Erysipelotrichaceae</taxon>
        <taxon>Grylomicrobium</taxon>
    </lineage>
</organism>
<sequence>MYEKAFGMARTPFVRNIPTDQLYESPSMKEALGRLDYAADRQLFVVLTSDAGCGKSTLIRKFNDRLPKDKYLLLYVSDSKLTPKWLYKNLLDQLGLEAGFYRGDAKKLLQKQVEIIRTKEHRKVICVLDEAHLLEKETLEEFRFLLNSNFDSESQMALILVGQNELWDTKLRFKHYAAIRQRIDITCVLSHLDLSQTEKYIESNLRYAGIENALFTDKAVEEIYKGSTGIPRMINRICEKTLIYASQQNQKLIDEHMVLHVSQHEMLNIGDKHEEIQIG</sequence>
<dbReference type="PANTHER" id="PTHR35894">
    <property type="entry name" value="GENERAL SECRETION PATHWAY PROTEIN A-RELATED"/>
    <property type="match status" value="1"/>
</dbReference>
<feature type="domain" description="AAA+ ATPase" evidence="1">
    <location>
        <begin position="41"/>
        <end position="271"/>
    </location>
</feature>
<dbReference type="Proteomes" id="UP001286174">
    <property type="component" value="Unassembled WGS sequence"/>
</dbReference>
<comment type="caution">
    <text evidence="2">The sequence shown here is derived from an EMBL/GenBank/DDBJ whole genome shotgun (WGS) entry which is preliminary data.</text>
</comment>
<dbReference type="AlphaFoldDB" id="A0AB35U6X5"/>
<accession>A0AB35U6X5</accession>
<dbReference type="SUPFAM" id="SSF52540">
    <property type="entry name" value="P-loop containing nucleoside triphosphate hydrolases"/>
    <property type="match status" value="1"/>
</dbReference>
<evidence type="ECO:0000259" key="1">
    <source>
        <dbReference type="SMART" id="SM00382"/>
    </source>
</evidence>
<dbReference type="GO" id="GO:0016887">
    <property type="term" value="F:ATP hydrolysis activity"/>
    <property type="evidence" value="ECO:0007669"/>
    <property type="project" value="InterPro"/>
</dbReference>
<dbReference type="EMBL" id="JALBUR010000064">
    <property type="protein sequence ID" value="MDX8420664.1"/>
    <property type="molecule type" value="Genomic_DNA"/>
</dbReference>
<evidence type="ECO:0000313" key="2">
    <source>
        <dbReference type="EMBL" id="MDX8420664.1"/>
    </source>
</evidence>
<dbReference type="Pfam" id="PF13401">
    <property type="entry name" value="AAA_22"/>
    <property type="match status" value="1"/>
</dbReference>
<dbReference type="RefSeq" id="WP_370596757.1">
    <property type="nucleotide sequence ID" value="NZ_JALBUR010000064.1"/>
</dbReference>
<dbReference type="SMART" id="SM00382">
    <property type="entry name" value="AAA"/>
    <property type="match status" value="1"/>
</dbReference>
<dbReference type="InterPro" id="IPR052026">
    <property type="entry name" value="ExeA_AAA_ATPase_DNA-bind"/>
</dbReference>
<dbReference type="InterPro" id="IPR027417">
    <property type="entry name" value="P-loop_NTPase"/>
</dbReference>
<dbReference type="PANTHER" id="PTHR35894:SF1">
    <property type="entry name" value="PHOSPHORIBULOKINASE _ URIDINE KINASE FAMILY"/>
    <property type="match status" value="1"/>
</dbReference>
<protein>
    <submittedName>
        <fullName evidence="2">AAA family ATPase</fullName>
    </submittedName>
</protein>
<proteinExistence type="predicted"/>
<reference evidence="2 3" key="1">
    <citation type="submission" date="2022-03" db="EMBL/GenBank/DDBJ databases">
        <title>Novel taxa within the pig intestine.</title>
        <authorList>
            <person name="Wylensek D."/>
            <person name="Bishof K."/>
            <person name="Afrizal A."/>
            <person name="Clavel T."/>
        </authorList>
    </citation>
    <scope>NUCLEOTIDE SEQUENCE [LARGE SCALE GENOMIC DNA]</scope>
    <source>
        <strain evidence="2 3">CLA-KB-P133</strain>
    </source>
</reference>
<name>A0AB35U6X5_9FIRM</name>
<evidence type="ECO:0000313" key="3">
    <source>
        <dbReference type="Proteomes" id="UP001286174"/>
    </source>
</evidence>
<dbReference type="InterPro" id="IPR003593">
    <property type="entry name" value="AAA+_ATPase"/>
</dbReference>
<dbReference type="Gene3D" id="3.40.50.300">
    <property type="entry name" value="P-loop containing nucleotide triphosphate hydrolases"/>
    <property type="match status" value="1"/>
</dbReference>
<dbReference type="InterPro" id="IPR049945">
    <property type="entry name" value="AAA_22"/>
</dbReference>
<keyword evidence="3" id="KW-1185">Reference proteome</keyword>
<gene>
    <name evidence="2" type="ORF">MOZ60_11310</name>
</gene>